<sequence length="118" mass="13228">MLVEQKAFRIPVVARAILNGKFLRVALPKHISQADQGSETTVISPGFVRALKLEKQSLATRGFSGLTMNTADGRVSELSHFVSFKIGVFEIWRKIDAFIRPTQRKNNELDLHLLLSLP</sequence>
<gene>
    <name evidence="1" type="ORF">GcM1_232031</name>
</gene>
<name>A0A420IM63_9PEZI</name>
<evidence type="ECO:0000313" key="2">
    <source>
        <dbReference type="Proteomes" id="UP000285326"/>
    </source>
</evidence>
<dbReference type="EMBL" id="MCBS01023266">
    <property type="protein sequence ID" value="RKF75638.1"/>
    <property type="molecule type" value="Genomic_DNA"/>
</dbReference>
<accession>A0A420IM63</accession>
<comment type="caution">
    <text evidence="1">The sequence shown here is derived from an EMBL/GenBank/DDBJ whole genome shotgun (WGS) entry which is preliminary data.</text>
</comment>
<evidence type="ECO:0000313" key="1">
    <source>
        <dbReference type="EMBL" id="RKF75638.1"/>
    </source>
</evidence>
<reference evidence="1 2" key="1">
    <citation type="journal article" date="2018" name="BMC Genomics">
        <title>Comparative genome analyses reveal sequence features reflecting distinct modes of host-adaptation between dicot and monocot powdery mildew.</title>
        <authorList>
            <person name="Wu Y."/>
            <person name="Ma X."/>
            <person name="Pan Z."/>
            <person name="Kale S.D."/>
            <person name="Song Y."/>
            <person name="King H."/>
            <person name="Zhang Q."/>
            <person name="Presley C."/>
            <person name="Deng X."/>
            <person name="Wei C.I."/>
            <person name="Xiao S."/>
        </authorList>
    </citation>
    <scope>NUCLEOTIDE SEQUENCE [LARGE SCALE GENOMIC DNA]</scope>
    <source>
        <strain evidence="1">UMSG1</strain>
    </source>
</reference>
<dbReference type="Proteomes" id="UP000285326">
    <property type="component" value="Unassembled WGS sequence"/>
</dbReference>
<dbReference type="AlphaFoldDB" id="A0A420IM63"/>
<protein>
    <submittedName>
        <fullName evidence="1">Uncharacterized protein</fullName>
    </submittedName>
</protein>
<proteinExistence type="predicted"/>
<organism evidence="1 2">
    <name type="scientific">Golovinomyces cichoracearum</name>
    <dbReference type="NCBI Taxonomy" id="62708"/>
    <lineage>
        <taxon>Eukaryota</taxon>
        <taxon>Fungi</taxon>
        <taxon>Dikarya</taxon>
        <taxon>Ascomycota</taxon>
        <taxon>Pezizomycotina</taxon>
        <taxon>Leotiomycetes</taxon>
        <taxon>Erysiphales</taxon>
        <taxon>Erysiphaceae</taxon>
        <taxon>Golovinomyces</taxon>
    </lineage>
</organism>